<feature type="region of interest" description="Disordered" evidence="1">
    <location>
        <begin position="58"/>
        <end position="95"/>
    </location>
</feature>
<sequence>MSIWLEQAKNCTSCINIQALFENFKLDVCNGLDMCRGWKRISWQENFSLQARMDIERKEGRPRTKWSDQLASTTAKQQQQKREVWKTAIDQAESN</sequence>
<keyword evidence="3" id="KW-1185">Reference proteome</keyword>
<evidence type="ECO:0000313" key="3">
    <source>
        <dbReference type="Proteomes" id="UP000015102"/>
    </source>
</evidence>
<evidence type="ECO:0000256" key="1">
    <source>
        <dbReference type="SAM" id="MobiDB-lite"/>
    </source>
</evidence>
<dbReference type="Proteomes" id="UP000015102">
    <property type="component" value="Unassembled WGS sequence"/>
</dbReference>
<organism evidence="2 3">
    <name type="scientific">Megaselia scalaris</name>
    <name type="common">Humpbacked fly</name>
    <name type="synonym">Phora scalaris</name>
    <dbReference type="NCBI Taxonomy" id="36166"/>
    <lineage>
        <taxon>Eukaryota</taxon>
        <taxon>Metazoa</taxon>
        <taxon>Ecdysozoa</taxon>
        <taxon>Arthropoda</taxon>
        <taxon>Hexapoda</taxon>
        <taxon>Insecta</taxon>
        <taxon>Pterygota</taxon>
        <taxon>Neoptera</taxon>
        <taxon>Endopterygota</taxon>
        <taxon>Diptera</taxon>
        <taxon>Brachycera</taxon>
        <taxon>Muscomorpha</taxon>
        <taxon>Platypezoidea</taxon>
        <taxon>Phoridae</taxon>
        <taxon>Megaseliini</taxon>
        <taxon>Megaselia</taxon>
    </lineage>
</organism>
<dbReference type="EMBL" id="CAQQ02043384">
    <property type="status" value="NOT_ANNOTATED_CDS"/>
    <property type="molecule type" value="Genomic_DNA"/>
</dbReference>
<reference evidence="3" key="1">
    <citation type="submission" date="2013-02" db="EMBL/GenBank/DDBJ databases">
        <authorList>
            <person name="Hughes D."/>
        </authorList>
    </citation>
    <scope>NUCLEOTIDE SEQUENCE</scope>
    <source>
        <strain>Durham</strain>
        <strain evidence="3">NC isolate 2 -- Noor lab</strain>
    </source>
</reference>
<dbReference type="EnsemblMetazoa" id="MESCA005306-RA">
    <property type="protein sequence ID" value="MESCA005306-PA"/>
    <property type="gene ID" value="MESCA005306"/>
</dbReference>
<dbReference type="AlphaFoldDB" id="T1GNZ3"/>
<feature type="compositionally biased region" description="Polar residues" evidence="1">
    <location>
        <begin position="67"/>
        <end position="78"/>
    </location>
</feature>
<name>T1GNZ3_MEGSC</name>
<protein>
    <submittedName>
        <fullName evidence="2">Uncharacterized protein</fullName>
    </submittedName>
</protein>
<reference evidence="2" key="2">
    <citation type="submission" date="2015-06" db="UniProtKB">
        <authorList>
            <consortium name="EnsemblMetazoa"/>
        </authorList>
    </citation>
    <scope>IDENTIFICATION</scope>
</reference>
<proteinExistence type="predicted"/>
<dbReference type="HOGENOM" id="CLU_2375180_0_0_1"/>
<evidence type="ECO:0000313" key="2">
    <source>
        <dbReference type="EnsemblMetazoa" id="MESCA005306-PA"/>
    </source>
</evidence>
<accession>T1GNZ3</accession>